<protein>
    <recommendedName>
        <fullName evidence="3">Transferrin-binding protein B C-lobe/N-lobe beta barrel domain-containing protein</fullName>
    </recommendedName>
</protein>
<evidence type="ECO:0000313" key="2">
    <source>
        <dbReference type="Proteomes" id="UP001218362"/>
    </source>
</evidence>
<organism evidence="1 2">
    <name type="scientific">Candidatus Andeanibacterium colombiense</name>
    <dbReference type="NCBI Taxonomy" id="3121345"/>
    <lineage>
        <taxon>Bacteria</taxon>
        <taxon>Pseudomonadati</taxon>
        <taxon>Pseudomonadota</taxon>
        <taxon>Alphaproteobacteria</taxon>
        <taxon>Sphingomonadales</taxon>
        <taxon>Sphingomonadaceae</taxon>
        <taxon>Candidatus Andeanibacterium</taxon>
    </lineage>
</organism>
<sequence>MQDQLRWHFQPSGSLSPKYFVLRGPMMKCRVGLVATVSLSLGLALTACGGGGVSSTPSPAPGPTPTPATYESFDATLAKPGDKSFQTAGVSWQGQVGGDGGTPRAFPLGDELKIEFLDADDTYRVTPKGGTSYIFGPAFSEYNDHTQYVSNQGDWRYQFEIDIPKVNNVPLSYTRFATLTLTEQQNLIYTRYRTVWGIPTQNTDLPKSGTADYALSLIGSASHDGVSYSLGKYSAGTLSANFSTGAISTNLTFSADIDGAATPLGTVSGDGTITSGTSGFSGALAGSDAGTGVFGGGFFGPQAEEVGYAWSYDGPDMQSSQGFAAGSKH</sequence>
<proteinExistence type="predicted"/>
<dbReference type="Proteomes" id="UP001218362">
    <property type="component" value="Chromosome"/>
</dbReference>
<accession>A0AAJ6BPB4</accession>
<dbReference type="KEGG" id="acob:P0Y56_08610"/>
<dbReference type="InterPro" id="IPR011250">
    <property type="entry name" value="OMP/PagP_B-barrel"/>
</dbReference>
<gene>
    <name evidence="1" type="ORF">P0Y56_08610</name>
</gene>
<evidence type="ECO:0008006" key="3">
    <source>
        <dbReference type="Google" id="ProtNLM"/>
    </source>
</evidence>
<name>A0AAJ6BPB4_9SPHN</name>
<evidence type="ECO:0000313" key="1">
    <source>
        <dbReference type="EMBL" id="WEK48339.1"/>
    </source>
</evidence>
<dbReference type="AlphaFoldDB" id="A0AAJ6BPB4"/>
<reference evidence="1" key="1">
    <citation type="submission" date="2023-03" db="EMBL/GenBank/DDBJ databases">
        <title>Andean soil-derived lignocellulolytic bacterial consortium as a source of novel taxa and putative plastic-active enzymes.</title>
        <authorList>
            <person name="Diaz-Garcia L."/>
            <person name="Chuvochina M."/>
            <person name="Feuerriegel G."/>
            <person name="Bunk B."/>
            <person name="Sproer C."/>
            <person name="Streit W.R."/>
            <person name="Rodriguez L.M."/>
            <person name="Overmann J."/>
            <person name="Jimenez D.J."/>
        </authorList>
    </citation>
    <scope>NUCLEOTIDE SEQUENCE</scope>
    <source>
        <strain evidence="1">MAG 26</strain>
    </source>
</reference>
<dbReference type="Gene3D" id="2.40.160.90">
    <property type="match status" value="1"/>
</dbReference>
<dbReference type="SUPFAM" id="SSF56925">
    <property type="entry name" value="OMPA-like"/>
    <property type="match status" value="1"/>
</dbReference>
<dbReference type="EMBL" id="CP119316">
    <property type="protein sequence ID" value="WEK48339.1"/>
    <property type="molecule type" value="Genomic_DNA"/>
</dbReference>